<dbReference type="AlphaFoldDB" id="A0A3B1A1E0"/>
<dbReference type="EMBL" id="UOFT01000033">
    <property type="protein sequence ID" value="VAW93387.1"/>
    <property type="molecule type" value="Genomic_DNA"/>
</dbReference>
<dbReference type="EC" id="3.5.4.33" evidence="4"/>
<organism evidence="12">
    <name type="scientific">hydrothermal vent metagenome</name>
    <dbReference type="NCBI Taxonomy" id="652676"/>
    <lineage>
        <taxon>unclassified sequences</taxon>
        <taxon>metagenomes</taxon>
        <taxon>ecological metagenomes</taxon>
    </lineage>
</organism>
<dbReference type="FunFam" id="3.40.140.10:FF:000005">
    <property type="entry name" value="tRNA-specific adenosine deaminase"/>
    <property type="match status" value="1"/>
</dbReference>
<dbReference type="InterPro" id="IPR002125">
    <property type="entry name" value="CMP_dCMP_dom"/>
</dbReference>
<evidence type="ECO:0000256" key="5">
    <source>
        <dbReference type="ARBA" id="ARBA00019216"/>
    </source>
</evidence>
<feature type="domain" description="CMP/dCMP-type deaminase" evidence="11">
    <location>
        <begin position="6"/>
        <end position="118"/>
    </location>
</feature>
<dbReference type="CDD" id="cd01285">
    <property type="entry name" value="nucleoside_deaminase"/>
    <property type="match status" value="1"/>
</dbReference>
<proteinExistence type="inferred from homology"/>
<evidence type="ECO:0000256" key="10">
    <source>
        <dbReference type="ARBA" id="ARBA00048045"/>
    </source>
</evidence>
<dbReference type="GO" id="GO:0002100">
    <property type="term" value="P:tRNA wobble adenosine to inosine editing"/>
    <property type="evidence" value="ECO:0007669"/>
    <property type="project" value="InterPro"/>
</dbReference>
<dbReference type="SUPFAM" id="SSF53927">
    <property type="entry name" value="Cytidine deaminase-like"/>
    <property type="match status" value="1"/>
</dbReference>
<dbReference type="PROSITE" id="PS00903">
    <property type="entry name" value="CYT_DCMP_DEAMINASES_1"/>
    <property type="match status" value="1"/>
</dbReference>
<gene>
    <name evidence="12" type="ORF">MNBD_GAMMA23-2042</name>
</gene>
<dbReference type="InterPro" id="IPR016192">
    <property type="entry name" value="APOBEC/CMP_deaminase_Zn-bd"/>
</dbReference>
<dbReference type="InterPro" id="IPR028883">
    <property type="entry name" value="tRNA_aden_deaminase"/>
</dbReference>
<evidence type="ECO:0000256" key="4">
    <source>
        <dbReference type="ARBA" id="ARBA00012740"/>
    </source>
</evidence>
<keyword evidence="8 12" id="KW-0378">Hydrolase</keyword>
<name>A0A3B1A1E0_9ZZZZ</name>
<dbReference type="Gene3D" id="3.40.140.10">
    <property type="entry name" value="Cytidine Deaminase, domain 2"/>
    <property type="match status" value="1"/>
</dbReference>
<dbReference type="Pfam" id="PF00383">
    <property type="entry name" value="dCMP_cyt_deam_1"/>
    <property type="match status" value="1"/>
</dbReference>
<dbReference type="NCBIfam" id="NF008113">
    <property type="entry name" value="PRK10860.1"/>
    <property type="match status" value="1"/>
</dbReference>
<dbReference type="InterPro" id="IPR016193">
    <property type="entry name" value="Cytidine_deaminase-like"/>
</dbReference>
<dbReference type="GO" id="GO:0052717">
    <property type="term" value="F:tRNA-specific adenosine-34 deaminase activity"/>
    <property type="evidence" value="ECO:0007669"/>
    <property type="project" value="UniProtKB-EC"/>
</dbReference>
<evidence type="ECO:0000256" key="1">
    <source>
        <dbReference type="ARBA" id="ARBA00001947"/>
    </source>
</evidence>
<dbReference type="PANTHER" id="PTHR11079:SF202">
    <property type="entry name" value="TRNA-SPECIFIC ADENOSINE DEAMINASE"/>
    <property type="match status" value="1"/>
</dbReference>
<comment type="subunit">
    <text evidence="3">Homodimer.</text>
</comment>
<accession>A0A3B1A1E0</accession>
<dbReference type="PROSITE" id="PS51747">
    <property type="entry name" value="CYT_DCMP_DEAMINASES_2"/>
    <property type="match status" value="1"/>
</dbReference>
<evidence type="ECO:0000256" key="8">
    <source>
        <dbReference type="ARBA" id="ARBA00022801"/>
    </source>
</evidence>
<keyword evidence="7" id="KW-0479">Metal-binding</keyword>
<evidence type="ECO:0000259" key="11">
    <source>
        <dbReference type="PROSITE" id="PS51747"/>
    </source>
</evidence>
<keyword evidence="6" id="KW-0819">tRNA processing</keyword>
<evidence type="ECO:0000256" key="2">
    <source>
        <dbReference type="ARBA" id="ARBA00010669"/>
    </source>
</evidence>
<evidence type="ECO:0000313" key="12">
    <source>
        <dbReference type="EMBL" id="VAW93387.1"/>
    </source>
</evidence>
<evidence type="ECO:0000256" key="6">
    <source>
        <dbReference type="ARBA" id="ARBA00022694"/>
    </source>
</evidence>
<evidence type="ECO:0000256" key="9">
    <source>
        <dbReference type="ARBA" id="ARBA00022833"/>
    </source>
</evidence>
<comment type="catalytic activity">
    <reaction evidence="10">
        <text>adenosine(34) in tRNA + H2O + H(+) = inosine(34) in tRNA + NH4(+)</text>
        <dbReference type="Rhea" id="RHEA:43168"/>
        <dbReference type="Rhea" id="RHEA-COMP:10373"/>
        <dbReference type="Rhea" id="RHEA-COMP:10374"/>
        <dbReference type="ChEBI" id="CHEBI:15377"/>
        <dbReference type="ChEBI" id="CHEBI:15378"/>
        <dbReference type="ChEBI" id="CHEBI:28938"/>
        <dbReference type="ChEBI" id="CHEBI:74411"/>
        <dbReference type="ChEBI" id="CHEBI:82852"/>
        <dbReference type="EC" id="3.5.4.33"/>
    </reaction>
</comment>
<dbReference type="GO" id="GO:0008270">
    <property type="term" value="F:zinc ion binding"/>
    <property type="evidence" value="ECO:0007669"/>
    <property type="project" value="InterPro"/>
</dbReference>
<comment type="cofactor">
    <cofactor evidence="1">
        <name>Zn(2+)</name>
        <dbReference type="ChEBI" id="CHEBI:29105"/>
    </cofactor>
</comment>
<protein>
    <recommendedName>
        <fullName evidence="5">tRNA-specific adenosine deaminase 2</fullName>
        <ecNumber evidence="4">3.5.4.33</ecNumber>
    </recommendedName>
</protein>
<sequence length="154" mass="17038">MSTQKEQDIQWMQHAIKLAKHAESIGEVPVGAVLIKDNQLIAEGWNQPITGNDPTAHAEMMALRTAAQTLNNYRLVDTTLYITLEPCAMCAGALMHARVKRVVFGASDPRTGAAGSVFNILNSTELNHTIDIEYGVLQQECGELLTNFFRNKRK</sequence>
<evidence type="ECO:0000256" key="3">
    <source>
        <dbReference type="ARBA" id="ARBA00011738"/>
    </source>
</evidence>
<reference evidence="12" key="1">
    <citation type="submission" date="2018-06" db="EMBL/GenBank/DDBJ databases">
        <authorList>
            <person name="Zhirakovskaya E."/>
        </authorList>
    </citation>
    <scope>NUCLEOTIDE SEQUENCE</scope>
</reference>
<dbReference type="PANTHER" id="PTHR11079">
    <property type="entry name" value="CYTOSINE DEAMINASE FAMILY MEMBER"/>
    <property type="match status" value="1"/>
</dbReference>
<comment type="similarity">
    <text evidence="2">Belongs to the cytidine and deoxycytidylate deaminase family. ADAT2 subfamily.</text>
</comment>
<dbReference type="HAMAP" id="MF_00972">
    <property type="entry name" value="tRNA_aden_deaminase"/>
    <property type="match status" value="1"/>
</dbReference>
<evidence type="ECO:0000256" key="7">
    <source>
        <dbReference type="ARBA" id="ARBA00022723"/>
    </source>
</evidence>
<keyword evidence="9" id="KW-0862">Zinc</keyword>